<organism evidence="7 8">
    <name type="scientific">Ruminiclostridium hungatei</name>
    <name type="common">Clostridium hungatei</name>
    <dbReference type="NCBI Taxonomy" id="48256"/>
    <lineage>
        <taxon>Bacteria</taxon>
        <taxon>Bacillati</taxon>
        <taxon>Bacillota</taxon>
        <taxon>Clostridia</taxon>
        <taxon>Eubacteriales</taxon>
        <taxon>Oscillospiraceae</taxon>
        <taxon>Ruminiclostridium</taxon>
    </lineage>
</organism>
<keyword evidence="8" id="KW-1185">Reference proteome</keyword>
<evidence type="ECO:0000256" key="3">
    <source>
        <dbReference type="ARBA" id="ARBA00023082"/>
    </source>
</evidence>
<keyword evidence="2" id="KW-0805">Transcription regulation</keyword>
<evidence type="ECO:0000256" key="1">
    <source>
        <dbReference type="ARBA" id="ARBA00010641"/>
    </source>
</evidence>
<dbReference type="CDD" id="cd06171">
    <property type="entry name" value="Sigma70_r4"/>
    <property type="match status" value="1"/>
</dbReference>
<dbReference type="GO" id="GO:0003677">
    <property type="term" value="F:DNA binding"/>
    <property type="evidence" value="ECO:0007669"/>
    <property type="project" value="InterPro"/>
</dbReference>
<dbReference type="GO" id="GO:0006352">
    <property type="term" value="P:DNA-templated transcription initiation"/>
    <property type="evidence" value="ECO:0007669"/>
    <property type="project" value="InterPro"/>
</dbReference>
<comment type="caution">
    <text evidence="7">The sequence shown here is derived from an EMBL/GenBank/DDBJ whole genome shotgun (WGS) entry which is preliminary data.</text>
</comment>
<gene>
    <name evidence="7" type="primary">sigW_6</name>
    <name evidence="7" type="ORF">CLHUN_38260</name>
</gene>
<dbReference type="InterPro" id="IPR013325">
    <property type="entry name" value="RNA_pol_sigma_r2"/>
</dbReference>
<dbReference type="InterPro" id="IPR014284">
    <property type="entry name" value="RNA_pol_sigma-70_dom"/>
</dbReference>
<accession>A0A1V4SFQ7</accession>
<dbReference type="InterPro" id="IPR039425">
    <property type="entry name" value="RNA_pol_sigma-70-like"/>
</dbReference>
<dbReference type="Pfam" id="PF04542">
    <property type="entry name" value="Sigma70_r2"/>
    <property type="match status" value="1"/>
</dbReference>
<dbReference type="InterPro" id="IPR007627">
    <property type="entry name" value="RNA_pol_sigma70_r2"/>
</dbReference>
<dbReference type="SUPFAM" id="SSF88946">
    <property type="entry name" value="Sigma2 domain of RNA polymerase sigma factors"/>
    <property type="match status" value="1"/>
</dbReference>
<evidence type="ECO:0000313" key="7">
    <source>
        <dbReference type="EMBL" id="OPX42305.1"/>
    </source>
</evidence>
<proteinExistence type="inferred from homology"/>
<dbReference type="Gene3D" id="1.10.10.10">
    <property type="entry name" value="Winged helix-like DNA-binding domain superfamily/Winged helix DNA-binding domain"/>
    <property type="match status" value="1"/>
</dbReference>
<dbReference type="Gene3D" id="1.10.1740.10">
    <property type="match status" value="1"/>
</dbReference>
<dbReference type="InterPro" id="IPR013324">
    <property type="entry name" value="RNA_pol_sigma_r3/r4-like"/>
</dbReference>
<name>A0A1V4SFQ7_RUMHU</name>
<evidence type="ECO:0000256" key="2">
    <source>
        <dbReference type="ARBA" id="ARBA00023015"/>
    </source>
</evidence>
<keyword evidence="4" id="KW-0804">Transcription</keyword>
<dbReference type="RefSeq" id="WP_080066239.1">
    <property type="nucleotide sequence ID" value="NZ_MZGX01000031.1"/>
</dbReference>
<dbReference type="NCBIfam" id="TIGR02937">
    <property type="entry name" value="sigma70-ECF"/>
    <property type="match status" value="1"/>
</dbReference>
<keyword evidence="3" id="KW-0731">Sigma factor</keyword>
<dbReference type="EMBL" id="MZGX01000031">
    <property type="protein sequence ID" value="OPX42305.1"/>
    <property type="molecule type" value="Genomic_DNA"/>
</dbReference>
<reference evidence="7 8" key="1">
    <citation type="submission" date="2017-03" db="EMBL/GenBank/DDBJ databases">
        <title>Genome sequence of Clostridium hungatei DSM 14427.</title>
        <authorList>
            <person name="Poehlein A."/>
            <person name="Daniel R."/>
        </authorList>
    </citation>
    <scope>NUCLEOTIDE SEQUENCE [LARGE SCALE GENOMIC DNA]</scope>
    <source>
        <strain evidence="7 8">DSM 14427</strain>
    </source>
</reference>
<dbReference type="GO" id="GO:0016987">
    <property type="term" value="F:sigma factor activity"/>
    <property type="evidence" value="ECO:0007669"/>
    <property type="project" value="UniProtKB-KW"/>
</dbReference>
<dbReference type="InterPro" id="IPR013249">
    <property type="entry name" value="RNA_pol_sigma70_r4_t2"/>
</dbReference>
<feature type="domain" description="RNA polymerase sigma-70 region 2" evidence="5">
    <location>
        <begin position="23"/>
        <end position="90"/>
    </location>
</feature>
<protein>
    <submittedName>
        <fullName evidence="7">ECF RNA polymerase sigma factor SigW</fullName>
    </submittedName>
</protein>
<dbReference type="OrthoDB" id="9784984at2"/>
<evidence type="ECO:0000256" key="4">
    <source>
        <dbReference type="ARBA" id="ARBA00023163"/>
    </source>
</evidence>
<evidence type="ECO:0000313" key="8">
    <source>
        <dbReference type="Proteomes" id="UP000191554"/>
    </source>
</evidence>
<dbReference type="InterPro" id="IPR036388">
    <property type="entry name" value="WH-like_DNA-bd_sf"/>
</dbReference>
<feature type="domain" description="RNA polymerase sigma factor 70 region 4 type 2" evidence="6">
    <location>
        <begin position="116"/>
        <end position="168"/>
    </location>
</feature>
<dbReference type="SUPFAM" id="SSF88659">
    <property type="entry name" value="Sigma3 and sigma4 domains of RNA polymerase sigma factors"/>
    <property type="match status" value="1"/>
</dbReference>
<comment type="similarity">
    <text evidence="1">Belongs to the sigma-70 factor family. ECF subfamily.</text>
</comment>
<dbReference type="Proteomes" id="UP000191554">
    <property type="component" value="Unassembled WGS sequence"/>
</dbReference>
<sequence length="182" mass="20719">MGDGIQYLIRSARQGNRHAMAQLLKENYETVYKYCLKLTFSREEAQDITQEAMAKAVEKICLYDGEKSAFSTWLVTIARNLWLTGLKRKKLFESYCSTLALPEGFDNEIDRLFNNEDLIKAVNNLSQKLKAPVILKYNLDYSYEAIAKTLDIPLGTVKSRISNALKSMGKELDGDGRGKKNY</sequence>
<dbReference type="STRING" id="48256.CLHUN_38260"/>
<dbReference type="PANTHER" id="PTHR43133">
    <property type="entry name" value="RNA POLYMERASE ECF-TYPE SIGMA FACTO"/>
    <property type="match status" value="1"/>
</dbReference>
<dbReference type="AlphaFoldDB" id="A0A1V4SFQ7"/>
<evidence type="ECO:0000259" key="5">
    <source>
        <dbReference type="Pfam" id="PF04542"/>
    </source>
</evidence>
<dbReference type="PANTHER" id="PTHR43133:SF60">
    <property type="entry name" value="RNA POLYMERASE SIGMA FACTOR SIGV"/>
    <property type="match status" value="1"/>
</dbReference>
<dbReference type="Pfam" id="PF08281">
    <property type="entry name" value="Sigma70_r4_2"/>
    <property type="match status" value="1"/>
</dbReference>
<evidence type="ECO:0000259" key="6">
    <source>
        <dbReference type="Pfam" id="PF08281"/>
    </source>
</evidence>